<evidence type="ECO:0000256" key="2">
    <source>
        <dbReference type="ARBA" id="ARBA00022692"/>
    </source>
</evidence>
<protein>
    <recommendedName>
        <fullName evidence="6">O-antigen ligase-related domain-containing protein</fullName>
    </recommendedName>
</protein>
<keyword evidence="4 5" id="KW-0472">Membrane</keyword>
<feature type="transmembrane region" description="Helical" evidence="5">
    <location>
        <begin position="232"/>
        <end position="248"/>
    </location>
</feature>
<feature type="transmembrane region" description="Helical" evidence="5">
    <location>
        <begin position="207"/>
        <end position="225"/>
    </location>
</feature>
<feature type="transmembrane region" description="Helical" evidence="5">
    <location>
        <begin position="152"/>
        <end position="174"/>
    </location>
</feature>
<evidence type="ECO:0000256" key="1">
    <source>
        <dbReference type="ARBA" id="ARBA00004141"/>
    </source>
</evidence>
<proteinExistence type="predicted"/>
<keyword evidence="2 5" id="KW-0812">Transmembrane</keyword>
<feature type="transmembrane region" description="Helical" evidence="5">
    <location>
        <begin position="97"/>
        <end position="117"/>
    </location>
</feature>
<feature type="transmembrane region" description="Helical" evidence="5">
    <location>
        <begin position="66"/>
        <end position="85"/>
    </location>
</feature>
<feature type="transmembrane region" description="Helical" evidence="5">
    <location>
        <begin position="283"/>
        <end position="306"/>
    </location>
</feature>
<feature type="transmembrane region" description="Helical" evidence="5">
    <location>
        <begin position="390"/>
        <end position="410"/>
    </location>
</feature>
<feature type="transmembrane region" description="Helical" evidence="5">
    <location>
        <begin position="254"/>
        <end position="271"/>
    </location>
</feature>
<feature type="transmembrane region" description="Helical" evidence="5">
    <location>
        <begin position="12"/>
        <end position="33"/>
    </location>
</feature>
<evidence type="ECO:0000256" key="5">
    <source>
        <dbReference type="SAM" id="Phobius"/>
    </source>
</evidence>
<evidence type="ECO:0000256" key="4">
    <source>
        <dbReference type="ARBA" id="ARBA00023136"/>
    </source>
</evidence>
<name>A0A0G0QTE2_9BACT</name>
<feature type="transmembrane region" description="Helical" evidence="5">
    <location>
        <begin position="422"/>
        <end position="441"/>
    </location>
</feature>
<comment type="caution">
    <text evidence="7">The sequence shown here is derived from an EMBL/GenBank/DDBJ whole genome shotgun (WGS) entry which is preliminary data.</text>
</comment>
<evidence type="ECO:0000256" key="3">
    <source>
        <dbReference type="ARBA" id="ARBA00022989"/>
    </source>
</evidence>
<dbReference type="Pfam" id="PF04932">
    <property type="entry name" value="Wzy_C"/>
    <property type="match status" value="1"/>
</dbReference>
<gene>
    <name evidence="7" type="ORF">UT30_C0002G0004</name>
</gene>
<accession>A0A0G0QTE2</accession>
<reference evidence="7 8" key="1">
    <citation type="journal article" date="2015" name="Nature">
        <title>rRNA introns, odd ribosomes, and small enigmatic genomes across a large radiation of phyla.</title>
        <authorList>
            <person name="Brown C.T."/>
            <person name="Hug L.A."/>
            <person name="Thomas B.C."/>
            <person name="Sharon I."/>
            <person name="Castelle C.J."/>
            <person name="Singh A."/>
            <person name="Wilkins M.J."/>
            <person name="Williams K.H."/>
            <person name="Banfield J.F."/>
        </authorList>
    </citation>
    <scope>NUCLEOTIDE SEQUENCE [LARGE SCALE GENOMIC DNA]</scope>
</reference>
<organism evidence="7 8">
    <name type="scientific">Candidatus Uhrbacteria bacterium GW2011_GWF2_39_13</name>
    <dbReference type="NCBI Taxonomy" id="1618995"/>
    <lineage>
        <taxon>Bacteria</taxon>
        <taxon>Candidatus Uhriibacteriota</taxon>
    </lineage>
</organism>
<keyword evidence="3 5" id="KW-1133">Transmembrane helix</keyword>
<feature type="transmembrane region" description="Helical" evidence="5">
    <location>
        <begin position="129"/>
        <end position="145"/>
    </location>
</feature>
<dbReference type="GO" id="GO:0016020">
    <property type="term" value="C:membrane"/>
    <property type="evidence" value="ECO:0007669"/>
    <property type="project" value="UniProtKB-SubCell"/>
</dbReference>
<comment type="subcellular location">
    <subcellularLocation>
        <location evidence="1">Membrane</location>
        <topology evidence="1">Multi-pass membrane protein</topology>
    </subcellularLocation>
</comment>
<feature type="domain" description="O-antigen ligase-related" evidence="6">
    <location>
        <begin position="242"/>
        <end position="402"/>
    </location>
</feature>
<dbReference type="EMBL" id="LBWG01000002">
    <property type="protein sequence ID" value="KKR04887.1"/>
    <property type="molecule type" value="Genomic_DNA"/>
</dbReference>
<dbReference type="InterPro" id="IPR007016">
    <property type="entry name" value="O-antigen_ligase-rel_domated"/>
</dbReference>
<evidence type="ECO:0000313" key="7">
    <source>
        <dbReference type="EMBL" id="KKR04887.1"/>
    </source>
</evidence>
<evidence type="ECO:0000259" key="6">
    <source>
        <dbReference type="Pfam" id="PF04932"/>
    </source>
</evidence>
<feature type="transmembrane region" description="Helical" evidence="5">
    <location>
        <begin position="40"/>
        <end position="60"/>
    </location>
</feature>
<dbReference type="AlphaFoldDB" id="A0A0G0QTE2"/>
<evidence type="ECO:0000313" key="8">
    <source>
        <dbReference type="Proteomes" id="UP000033935"/>
    </source>
</evidence>
<dbReference type="Proteomes" id="UP000033935">
    <property type="component" value="Unassembled WGS sequence"/>
</dbReference>
<sequence length="493" mass="55977">MVCFYLLGLIGYYSHFSGMILLVVGIASAVFAYKRLDQALYIPFIELFSNPHGALVVVNLGGFTLSLRMVIFVGVMLGWGIGWLQKKYRPNLQDGRAQIFSLVILGVFIGFILGVLTRNPMAVFSDGNAYLYLFYLLPILSVEWNNKQRHDFLQILTAGALWVSFISFVLLYLYTHFSEVILKMVYVFFRDLRIAEITPVGIGVYRIFIQSQVFTIIFGLILLCLTMTQKKQKGFIVLGGIVVSTILLTLSRSFWVGFFPTFLFLFIVLWKKYRPIIGSLFRFASYSSLTILLGIFFLAFIIFFPIPPQSLSSLSLVDSFKDRTTDSQDAGISSRWKLLTPMLTEIVANSVLGHGFGKSVTFETDDPRVRAINPDGMWTTTSMEWGWFELWIKMGILGPIGFLYAGYQLTKRFWVYTSTQQAWLGYGLIAGLIFIFGTHFFSPYLNHPIGLGYLLFLIPFLPVEKEVLNPVVLSKEDVFLNNQTPTPVVDTLF</sequence>